<feature type="region of interest" description="Disordered" evidence="1">
    <location>
        <begin position="308"/>
        <end position="353"/>
    </location>
</feature>
<dbReference type="InterPro" id="IPR019557">
    <property type="entry name" value="AminoTfrase-like_pln_mobile"/>
</dbReference>
<accession>A0A7J7N906</accession>
<evidence type="ECO:0000313" key="3">
    <source>
        <dbReference type="EMBL" id="KAF6163490.1"/>
    </source>
</evidence>
<dbReference type="AlphaFoldDB" id="A0A7J7N906"/>
<evidence type="ECO:0000256" key="1">
    <source>
        <dbReference type="SAM" id="MobiDB-lite"/>
    </source>
</evidence>
<dbReference type="Pfam" id="PF10536">
    <property type="entry name" value="PMD"/>
    <property type="match status" value="1"/>
</dbReference>
<evidence type="ECO:0000259" key="2">
    <source>
        <dbReference type="Pfam" id="PF10536"/>
    </source>
</evidence>
<dbReference type="InterPro" id="IPR044824">
    <property type="entry name" value="MAIN-like"/>
</dbReference>
<gene>
    <name evidence="3" type="ORF">GIB67_029339</name>
</gene>
<keyword evidence="4" id="KW-1185">Reference proteome</keyword>
<dbReference type="EMBL" id="JACGCM010000981">
    <property type="protein sequence ID" value="KAF6163490.1"/>
    <property type="molecule type" value="Genomic_DNA"/>
</dbReference>
<name>A0A7J7N906_9MAGN</name>
<dbReference type="GO" id="GO:0010073">
    <property type="term" value="P:meristem maintenance"/>
    <property type="evidence" value="ECO:0007669"/>
    <property type="project" value="InterPro"/>
</dbReference>
<comment type="caution">
    <text evidence="3">The sequence shown here is derived from an EMBL/GenBank/DDBJ whole genome shotgun (WGS) entry which is preliminary data.</text>
</comment>
<dbReference type="PANTHER" id="PTHR46033">
    <property type="entry name" value="PROTEIN MAIN-LIKE 2"/>
    <property type="match status" value="1"/>
</dbReference>
<evidence type="ECO:0000313" key="4">
    <source>
        <dbReference type="Proteomes" id="UP000541444"/>
    </source>
</evidence>
<organism evidence="3 4">
    <name type="scientific">Kingdonia uniflora</name>
    <dbReference type="NCBI Taxonomy" id="39325"/>
    <lineage>
        <taxon>Eukaryota</taxon>
        <taxon>Viridiplantae</taxon>
        <taxon>Streptophyta</taxon>
        <taxon>Embryophyta</taxon>
        <taxon>Tracheophyta</taxon>
        <taxon>Spermatophyta</taxon>
        <taxon>Magnoliopsida</taxon>
        <taxon>Ranunculales</taxon>
        <taxon>Circaeasteraceae</taxon>
        <taxon>Kingdonia</taxon>
    </lineage>
</organism>
<dbReference type="PANTHER" id="PTHR46033:SF8">
    <property type="entry name" value="PROTEIN MAINTENANCE OF MERISTEMS-LIKE"/>
    <property type="match status" value="1"/>
</dbReference>
<feature type="domain" description="Aminotransferase-like plant mobile" evidence="2">
    <location>
        <begin position="1"/>
        <end position="134"/>
    </location>
</feature>
<sequence length="353" mass="40030">MFPCAEIGVTPLDFQILTSLSIDQYPTQVSYDDAWSVLSNARQLLPNIKSSNIKSENVNISHLMTYLTITGDREDDITIAHAFIFFMMGHLWFQTANNVVLLGYLAAVADLNEVAEYDWGYAIIASMYHGLDTAYWFYEYYGVGHPIVKEEVDTTLTTGLLRRSPGDLNWILRFPKDGEYRSARTHCTHGRITPVVVTLAPVHSLSQDFSLPGEPERSDPGWHMEWTGRREMFLIHCLRNPPPMSASYSADELWYLTYGMRRFCLAESAWDAQRIQKLTDKNATLRRHMDSVDDQLYSHDLHLRRGRDVRVVPLPPGGGARTRQGNRRLGPRTKGGGTSRRGRGTGDDFGPSQ</sequence>
<protein>
    <recommendedName>
        <fullName evidence="2">Aminotransferase-like plant mobile domain-containing protein</fullName>
    </recommendedName>
</protein>
<proteinExistence type="predicted"/>
<dbReference type="Proteomes" id="UP000541444">
    <property type="component" value="Unassembled WGS sequence"/>
</dbReference>
<reference evidence="3 4" key="1">
    <citation type="journal article" date="2020" name="IScience">
        <title>Genome Sequencing of the Endangered Kingdonia uniflora (Circaeasteraceae, Ranunculales) Reveals Potential Mechanisms of Evolutionary Specialization.</title>
        <authorList>
            <person name="Sun Y."/>
            <person name="Deng T."/>
            <person name="Zhang A."/>
            <person name="Moore M.J."/>
            <person name="Landis J.B."/>
            <person name="Lin N."/>
            <person name="Zhang H."/>
            <person name="Zhang X."/>
            <person name="Huang J."/>
            <person name="Zhang X."/>
            <person name="Sun H."/>
            <person name="Wang H."/>
        </authorList>
    </citation>
    <scope>NUCLEOTIDE SEQUENCE [LARGE SCALE GENOMIC DNA]</scope>
    <source>
        <strain evidence="3">TB1705</strain>
        <tissue evidence="3">Leaf</tissue>
    </source>
</reference>